<dbReference type="GeneID" id="111116245"/>
<dbReference type="PANTHER" id="PTHR24035:SF109">
    <property type="entry name" value="PROTEIN DRAPER"/>
    <property type="match status" value="1"/>
</dbReference>
<proteinExistence type="predicted"/>
<gene>
    <name evidence="2" type="primary">LOC111116245</name>
</gene>
<dbReference type="RefSeq" id="XP_022310939.1">
    <property type="nucleotide sequence ID" value="XM_022455231.1"/>
</dbReference>
<reference evidence="2" key="1">
    <citation type="submission" date="2025-08" db="UniProtKB">
        <authorList>
            <consortium name="RefSeq"/>
        </authorList>
    </citation>
    <scope>IDENTIFICATION</scope>
    <source>
        <tissue evidence="2">Whole sample</tissue>
    </source>
</reference>
<organism evidence="1 2">
    <name type="scientific">Crassostrea virginica</name>
    <name type="common">Eastern oyster</name>
    <dbReference type="NCBI Taxonomy" id="6565"/>
    <lineage>
        <taxon>Eukaryota</taxon>
        <taxon>Metazoa</taxon>
        <taxon>Spiralia</taxon>
        <taxon>Lophotrochozoa</taxon>
        <taxon>Mollusca</taxon>
        <taxon>Bivalvia</taxon>
        <taxon>Autobranchia</taxon>
        <taxon>Pteriomorphia</taxon>
        <taxon>Ostreida</taxon>
        <taxon>Ostreoidea</taxon>
        <taxon>Ostreidae</taxon>
        <taxon>Crassostrea</taxon>
    </lineage>
</organism>
<accession>A0A8B8C740</accession>
<keyword evidence="1" id="KW-1185">Reference proteome</keyword>
<sequence>MFDKTPTEVAFIGQRESESIHIFIFGQNITVCEIEALGCEKGFYGENCTNCDIPANCETCDVTDGSCYRCHSNFTGPDCLQENSNLLLGGHYLYSADYSYDMMRGIMNEFPLDLLLMTDGIVEKSMCQNLEGFPKRLIFRIVDNVKHSLNVKMINVHLSFKNIQADENITLHISAEKHKFGYSNWSSTFNISSDEVYRIPFAVHSNTIFIEITITYSKYAIPGSLLVCEIEAIGCPGGYYGTPCRPCDISGCALDECNPLDGSCVCSRISQDGTSCEGSLCKSSWYGKYCNQRCSIHCRYSYNCYQNNGTCIGGCAAGWTSDRCNQENILFGQTDDKYGSILTDGQRETSCIVENGTKTVLNIAFDLEKNYSMNSVSIFFKGFKGI</sequence>
<dbReference type="PANTHER" id="PTHR24035">
    <property type="entry name" value="MULTIPLE EPIDERMAL GROWTH FACTOR-LIKE DOMAINS PROTEIN"/>
    <property type="match status" value="1"/>
</dbReference>
<evidence type="ECO:0000313" key="1">
    <source>
        <dbReference type="Proteomes" id="UP000694844"/>
    </source>
</evidence>
<dbReference type="InterPro" id="IPR052108">
    <property type="entry name" value="MEGF/SIB"/>
</dbReference>
<dbReference type="KEGG" id="cvn:111116245"/>
<name>A0A8B8C740_CRAVI</name>
<dbReference type="AlphaFoldDB" id="A0A8B8C740"/>
<evidence type="ECO:0000313" key="2">
    <source>
        <dbReference type="RefSeq" id="XP_022310939.1"/>
    </source>
</evidence>
<dbReference type="Gene3D" id="2.170.300.10">
    <property type="entry name" value="Tie2 ligand-binding domain superfamily"/>
    <property type="match status" value="1"/>
</dbReference>
<dbReference type="Proteomes" id="UP000694844">
    <property type="component" value="Chromosome 10"/>
</dbReference>
<protein>
    <submittedName>
        <fullName evidence="2">Uncharacterized protein LOC111116245</fullName>
    </submittedName>
</protein>